<dbReference type="PANTHER" id="PTHR45661:SF3">
    <property type="entry name" value="IG-LIKE DOMAIN-CONTAINING PROTEIN"/>
    <property type="match status" value="1"/>
</dbReference>
<protein>
    <submittedName>
        <fullName evidence="1">Leucine-rich repeat domain-containing protein</fullName>
    </submittedName>
</protein>
<evidence type="ECO:0000313" key="1">
    <source>
        <dbReference type="EMBL" id="MCC2127828.1"/>
    </source>
</evidence>
<dbReference type="InterPro" id="IPR032675">
    <property type="entry name" value="LRR_dom_sf"/>
</dbReference>
<dbReference type="InterPro" id="IPR053139">
    <property type="entry name" value="Surface_bspA-like"/>
</dbReference>
<dbReference type="RefSeq" id="WP_118771491.1">
    <property type="nucleotide sequence ID" value="NZ_JAJEPS010000034.1"/>
</dbReference>
<evidence type="ECO:0000313" key="2">
    <source>
        <dbReference type="Proteomes" id="UP001198220"/>
    </source>
</evidence>
<gene>
    <name evidence="1" type="ORF">LKD36_16950</name>
</gene>
<accession>A0AAE3AB98</accession>
<dbReference type="Pfam" id="PF13306">
    <property type="entry name" value="LRR_5"/>
    <property type="match status" value="2"/>
</dbReference>
<dbReference type="AlphaFoldDB" id="A0AAE3AB98"/>
<dbReference type="InterPro" id="IPR026906">
    <property type="entry name" value="LRR_5"/>
</dbReference>
<dbReference type="EMBL" id="JAJEPS010000034">
    <property type="protein sequence ID" value="MCC2127828.1"/>
    <property type="molecule type" value="Genomic_DNA"/>
</dbReference>
<comment type="caution">
    <text evidence="1">The sequence shown here is derived from an EMBL/GenBank/DDBJ whole genome shotgun (WGS) entry which is preliminary data.</text>
</comment>
<keyword evidence="2" id="KW-1185">Reference proteome</keyword>
<reference evidence="1 2" key="1">
    <citation type="submission" date="2021-10" db="EMBL/GenBank/DDBJ databases">
        <title>Anaerobic single-cell dispensing facilitates the cultivation of human gut bacteria.</title>
        <authorList>
            <person name="Afrizal A."/>
        </authorList>
    </citation>
    <scope>NUCLEOTIDE SEQUENCE [LARGE SCALE GENOMIC DNA]</scope>
    <source>
        <strain evidence="1 2">CLA-AA-H276</strain>
    </source>
</reference>
<sequence length="281" mass="32451">MGNIYHTGVWVSDRNYDVFDRRLGKSMVDREIRIAEPYRRIGSGAMKNNIKMKRLQIGNSVKEIGEEAFQGCSNLRFLTLDGVRTVQRSAFQGCTSLKTLDIPKSLRYIEKNAFMENKAVREIRYETENLSTVISPEVFRECNRLQLIVLPEKLEKVGPRAFYKCKELDGIQFPATLKEIEEEAFYQNGLTELHLPNGLVKISDSAFFKCTQLEYVRIPESVKIIGKWVFHGCNRLKVLEIPGDPEVVGDWIVNRSCTIRCRKGSKIDKYCQENDFLCEYL</sequence>
<proteinExistence type="predicted"/>
<organism evidence="1 2">
    <name type="scientific">Hominiventricola filiformis</name>
    <dbReference type="NCBI Taxonomy" id="2885352"/>
    <lineage>
        <taxon>Bacteria</taxon>
        <taxon>Bacillati</taxon>
        <taxon>Bacillota</taxon>
        <taxon>Clostridia</taxon>
        <taxon>Lachnospirales</taxon>
        <taxon>Lachnospiraceae</taxon>
        <taxon>Hominiventricola</taxon>
    </lineage>
</organism>
<name>A0AAE3AB98_9FIRM</name>
<dbReference type="Proteomes" id="UP001198220">
    <property type="component" value="Unassembled WGS sequence"/>
</dbReference>
<dbReference type="SUPFAM" id="SSF52058">
    <property type="entry name" value="L domain-like"/>
    <property type="match status" value="1"/>
</dbReference>
<dbReference type="Gene3D" id="3.80.10.10">
    <property type="entry name" value="Ribonuclease Inhibitor"/>
    <property type="match status" value="2"/>
</dbReference>
<dbReference type="PANTHER" id="PTHR45661">
    <property type="entry name" value="SURFACE ANTIGEN"/>
    <property type="match status" value="1"/>
</dbReference>